<feature type="domain" description="Glycosyltransferase subfamily 4-like N-terminal" evidence="3">
    <location>
        <begin position="17"/>
        <end position="174"/>
    </location>
</feature>
<name>A0ABD0BD70_AERCA</name>
<protein>
    <submittedName>
        <fullName evidence="4">Glycosyl transferase family 1</fullName>
    </submittedName>
</protein>
<dbReference type="Gene3D" id="3.40.50.2000">
    <property type="entry name" value="Glycogen Phosphorylase B"/>
    <property type="match status" value="2"/>
</dbReference>
<gene>
    <name evidence="4" type="ORF">KAM382_41190</name>
</gene>
<dbReference type="PANTHER" id="PTHR46401">
    <property type="entry name" value="GLYCOSYLTRANSFERASE WBBK-RELATED"/>
    <property type="match status" value="1"/>
</dbReference>
<proteinExistence type="predicted"/>
<evidence type="ECO:0000256" key="1">
    <source>
        <dbReference type="ARBA" id="ARBA00022679"/>
    </source>
</evidence>
<sequence length="355" mass="39827">MSIKEINITYPYIKKSGGMETYVIDLIRGMSSLGVKTNVITMYVDKTIVFDRSLVVFKIFNIPVVSSFKFFRDKVFDIFCMTKIVKGAPTISCCRFPGKAEIAISAGTHIANRLSIGKKIYRLNDFLSIWQERKHFNSSLHVIAHSNSIKKELVDYYKVPVEKISVFYPPTDPSVFKIKKDLSVENFRSSLGIDNNDIVLLFPSGNHFRKGGDIILSALEHVDSRVKLVVAGSKKIEHEKVVNVGFFDDMALLYSAVDATILASRYEPFGLVAIESVLCGTPVILSKHVAATEVLDKRNCFEFDLNVESIVSAINDFISIFDSGSFNSFKLNMPAPKINTLNEHCEEIIKLINSK</sequence>
<dbReference type="InterPro" id="IPR001296">
    <property type="entry name" value="Glyco_trans_1"/>
</dbReference>
<feature type="domain" description="Glycosyl transferase family 1" evidence="2">
    <location>
        <begin position="185"/>
        <end position="319"/>
    </location>
</feature>
<accession>A0ABD0BD70</accession>
<evidence type="ECO:0000259" key="3">
    <source>
        <dbReference type="Pfam" id="PF13439"/>
    </source>
</evidence>
<dbReference type="AlphaFoldDB" id="A0ABD0BD70"/>
<dbReference type="Proteomes" id="UP000737420">
    <property type="component" value="Unassembled WGS sequence"/>
</dbReference>
<dbReference type="InterPro" id="IPR028098">
    <property type="entry name" value="Glyco_trans_4-like_N"/>
</dbReference>
<dbReference type="Pfam" id="PF00534">
    <property type="entry name" value="Glycos_transf_1"/>
    <property type="match status" value="1"/>
</dbReference>
<dbReference type="PANTHER" id="PTHR46401:SF2">
    <property type="entry name" value="GLYCOSYLTRANSFERASE WBBK-RELATED"/>
    <property type="match status" value="1"/>
</dbReference>
<reference evidence="4 5" key="1">
    <citation type="submission" date="2021-07" db="EMBL/GenBank/DDBJ databases">
        <title>Draft genome sequence of carbapenem-resistant Aeromonas spp. in Japan.</title>
        <authorList>
            <person name="Maehana S."/>
            <person name="Suzuki M."/>
            <person name="Kitasato H."/>
        </authorList>
    </citation>
    <scope>NUCLEOTIDE SEQUENCE [LARGE SCALE GENOMIC DNA]</scope>
    <source>
        <strain evidence="4 5">KAM382</strain>
    </source>
</reference>
<evidence type="ECO:0000313" key="5">
    <source>
        <dbReference type="Proteomes" id="UP000737420"/>
    </source>
</evidence>
<dbReference type="EMBL" id="BPOP01000072">
    <property type="protein sequence ID" value="GJB94058.1"/>
    <property type="molecule type" value="Genomic_DNA"/>
</dbReference>
<evidence type="ECO:0000259" key="2">
    <source>
        <dbReference type="Pfam" id="PF00534"/>
    </source>
</evidence>
<dbReference type="RefSeq" id="WP_203763373.1">
    <property type="nucleotide sequence ID" value="NZ_AP024402.1"/>
</dbReference>
<dbReference type="CDD" id="cd03801">
    <property type="entry name" value="GT4_PimA-like"/>
    <property type="match status" value="1"/>
</dbReference>
<evidence type="ECO:0000313" key="4">
    <source>
        <dbReference type="EMBL" id="GJB94058.1"/>
    </source>
</evidence>
<comment type="caution">
    <text evidence="4">The sequence shown here is derived from an EMBL/GenBank/DDBJ whole genome shotgun (WGS) entry which is preliminary data.</text>
</comment>
<dbReference type="GO" id="GO:0016757">
    <property type="term" value="F:glycosyltransferase activity"/>
    <property type="evidence" value="ECO:0007669"/>
    <property type="project" value="UniProtKB-ARBA"/>
</dbReference>
<dbReference type="SUPFAM" id="SSF53756">
    <property type="entry name" value="UDP-Glycosyltransferase/glycogen phosphorylase"/>
    <property type="match status" value="1"/>
</dbReference>
<dbReference type="Pfam" id="PF13439">
    <property type="entry name" value="Glyco_transf_4"/>
    <property type="match status" value="1"/>
</dbReference>
<keyword evidence="1 4" id="KW-0808">Transferase</keyword>
<organism evidence="4 5">
    <name type="scientific">Aeromonas caviae</name>
    <name type="common">Aeromonas punctata</name>
    <dbReference type="NCBI Taxonomy" id="648"/>
    <lineage>
        <taxon>Bacteria</taxon>
        <taxon>Pseudomonadati</taxon>
        <taxon>Pseudomonadota</taxon>
        <taxon>Gammaproteobacteria</taxon>
        <taxon>Aeromonadales</taxon>
        <taxon>Aeromonadaceae</taxon>
        <taxon>Aeromonas</taxon>
    </lineage>
</organism>